<dbReference type="Proteomes" id="UP001595843">
    <property type="component" value="Unassembled WGS sequence"/>
</dbReference>
<feature type="signal peptide" evidence="4">
    <location>
        <begin position="1"/>
        <end position="21"/>
    </location>
</feature>
<accession>A0ABV8JLZ6</accession>
<evidence type="ECO:0000256" key="4">
    <source>
        <dbReference type="SAM" id="SignalP"/>
    </source>
</evidence>
<evidence type="ECO:0000256" key="3">
    <source>
        <dbReference type="ARBA" id="ARBA00022729"/>
    </source>
</evidence>
<comment type="caution">
    <text evidence="5">The sequence shown here is derived from an EMBL/GenBank/DDBJ whole genome shotgun (WGS) entry which is preliminary data.</text>
</comment>
<sequence length="423" mass="46513">MKTWKKWLSIGVASSMILTLAACGQGGDEQGGEGDKVTLTYARGKDTSKGTTKLIEAFEKKHPNIKVKLKEMPSDTGQSHDQYVTMFSAKSDEVDVFDMDVIWPAEFAQAGYILPLDRFIQKDGIKMDQYVEGAVDAGNYNGKQWAMPKFMDAGLLYYRKDLVKEPPKTWDELTEQAADLKGKKGTKFGYVMQGKQYEGLVCNFIEFIGAYGGQVLNKQGKVAIDSEGSIKGLKKMVEIAKSDYVPGNLTAITEVETDAIYGEGQAVFDRQWPYHYAKMNEEGSKVKGKVGVSSLPAGEKGTAATLGGWMAGINKNSKHKKEAWEFVKFMTGAEGQKISAVDGGLAPTYLPLYKDSDVKKANPLFKKDEYVKGIAAAISRPVSPEYPKISDTIQVEVSKALAGKQSPKEAIKKMDKKLKEIIQ</sequence>
<dbReference type="PROSITE" id="PS51257">
    <property type="entry name" value="PROKAR_LIPOPROTEIN"/>
    <property type="match status" value="1"/>
</dbReference>
<dbReference type="CDD" id="cd14750">
    <property type="entry name" value="PBP2_TMBP"/>
    <property type="match status" value="1"/>
</dbReference>
<organism evidence="5 6">
    <name type="scientific">Salinithrix halophila</name>
    <dbReference type="NCBI Taxonomy" id="1485204"/>
    <lineage>
        <taxon>Bacteria</taxon>
        <taxon>Bacillati</taxon>
        <taxon>Bacillota</taxon>
        <taxon>Bacilli</taxon>
        <taxon>Bacillales</taxon>
        <taxon>Thermoactinomycetaceae</taxon>
        <taxon>Salinithrix</taxon>
    </lineage>
</organism>
<proteinExistence type="inferred from homology"/>
<dbReference type="RefSeq" id="WP_380704427.1">
    <property type="nucleotide sequence ID" value="NZ_JBHSAP010000009.1"/>
</dbReference>
<evidence type="ECO:0000313" key="5">
    <source>
        <dbReference type="EMBL" id="MFC4076994.1"/>
    </source>
</evidence>
<keyword evidence="3 4" id="KW-0732">Signal</keyword>
<feature type="chain" id="PRO_5045730942" evidence="4">
    <location>
        <begin position="22"/>
        <end position="423"/>
    </location>
</feature>
<evidence type="ECO:0000256" key="2">
    <source>
        <dbReference type="ARBA" id="ARBA00022448"/>
    </source>
</evidence>
<evidence type="ECO:0000313" key="6">
    <source>
        <dbReference type="Proteomes" id="UP001595843"/>
    </source>
</evidence>
<dbReference type="PANTHER" id="PTHR30061:SF50">
    <property type="entry name" value="MALTOSE_MALTODEXTRIN-BINDING PERIPLASMIC PROTEIN"/>
    <property type="match status" value="1"/>
</dbReference>
<name>A0ABV8JLZ6_9BACL</name>
<dbReference type="InterPro" id="IPR006059">
    <property type="entry name" value="SBP"/>
</dbReference>
<comment type="similarity">
    <text evidence="1">Belongs to the bacterial solute-binding protein 1 family.</text>
</comment>
<keyword evidence="6" id="KW-1185">Reference proteome</keyword>
<dbReference type="EMBL" id="JBHSAP010000009">
    <property type="protein sequence ID" value="MFC4076994.1"/>
    <property type="molecule type" value="Genomic_DNA"/>
</dbReference>
<dbReference type="Pfam" id="PF01547">
    <property type="entry name" value="SBP_bac_1"/>
    <property type="match status" value="1"/>
</dbReference>
<dbReference type="PANTHER" id="PTHR30061">
    <property type="entry name" value="MALTOSE-BINDING PERIPLASMIC PROTEIN"/>
    <property type="match status" value="1"/>
</dbReference>
<dbReference type="SUPFAM" id="SSF53850">
    <property type="entry name" value="Periplasmic binding protein-like II"/>
    <property type="match status" value="1"/>
</dbReference>
<gene>
    <name evidence="5" type="ORF">ACFOUO_09225</name>
</gene>
<dbReference type="Gene3D" id="3.40.190.10">
    <property type="entry name" value="Periplasmic binding protein-like II"/>
    <property type="match status" value="2"/>
</dbReference>
<protein>
    <submittedName>
        <fullName evidence="5">ABC transporter substrate-binding protein</fullName>
    </submittedName>
</protein>
<reference evidence="6" key="1">
    <citation type="journal article" date="2019" name="Int. J. Syst. Evol. Microbiol.">
        <title>The Global Catalogue of Microorganisms (GCM) 10K type strain sequencing project: providing services to taxonomists for standard genome sequencing and annotation.</title>
        <authorList>
            <consortium name="The Broad Institute Genomics Platform"/>
            <consortium name="The Broad Institute Genome Sequencing Center for Infectious Disease"/>
            <person name="Wu L."/>
            <person name="Ma J."/>
        </authorList>
    </citation>
    <scope>NUCLEOTIDE SEQUENCE [LARGE SCALE GENOMIC DNA]</scope>
    <source>
        <strain evidence="6">IBRC-M 10813</strain>
    </source>
</reference>
<evidence type="ECO:0000256" key="1">
    <source>
        <dbReference type="ARBA" id="ARBA00008520"/>
    </source>
</evidence>
<keyword evidence="2" id="KW-0813">Transport</keyword>